<feature type="domain" description="Gcp-like" evidence="7">
    <location>
        <begin position="55"/>
        <end position="306"/>
    </location>
</feature>
<gene>
    <name evidence="8" type="ORF">IAC43_00555</name>
</gene>
<comment type="catalytic activity">
    <reaction evidence="6">
        <text>L-threonylcarbamoyladenylate + adenosine(37) in tRNA = N(6)-L-threonylcarbamoyladenosine(37) in tRNA + AMP + H(+)</text>
        <dbReference type="Rhea" id="RHEA:37059"/>
        <dbReference type="Rhea" id="RHEA-COMP:10162"/>
        <dbReference type="Rhea" id="RHEA-COMP:10163"/>
        <dbReference type="ChEBI" id="CHEBI:15378"/>
        <dbReference type="ChEBI" id="CHEBI:73682"/>
        <dbReference type="ChEBI" id="CHEBI:74411"/>
        <dbReference type="ChEBI" id="CHEBI:74418"/>
        <dbReference type="ChEBI" id="CHEBI:456215"/>
        <dbReference type="EC" id="2.3.1.234"/>
    </reaction>
</comment>
<dbReference type="Pfam" id="PF00814">
    <property type="entry name" value="TsaD"/>
    <property type="match status" value="1"/>
</dbReference>
<dbReference type="InterPro" id="IPR017861">
    <property type="entry name" value="KAE1/TsaD"/>
</dbReference>
<dbReference type="InterPro" id="IPR000905">
    <property type="entry name" value="Gcp-like_dom"/>
</dbReference>
<evidence type="ECO:0000256" key="6">
    <source>
        <dbReference type="ARBA" id="ARBA00048117"/>
    </source>
</evidence>
<dbReference type="PANTHER" id="PTHR11735:SF11">
    <property type="entry name" value="TRNA THREONYLCARBAMOYLADENOSINE BIOSYNTHESIS PROTEIN TSAB"/>
    <property type="match status" value="1"/>
</dbReference>
<evidence type="ECO:0000313" key="8">
    <source>
        <dbReference type="EMBL" id="HIT93653.1"/>
    </source>
</evidence>
<evidence type="ECO:0000313" key="9">
    <source>
        <dbReference type="Proteomes" id="UP000824160"/>
    </source>
</evidence>
<dbReference type="PANTHER" id="PTHR11735">
    <property type="entry name" value="TRNA N6-ADENOSINE THREONYLCARBAMOYLTRANSFERASE"/>
    <property type="match status" value="1"/>
</dbReference>
<name>A0A9D1H4T5_9FIRM</name>
<accession>A0A9D1H4T5</accession>
<dbReference type="Gene3D" id="3.30.420.40">
    <property type="match status" value="2"/>
</dbReference>
<dbReference type="AlphaFoldDB" id="A0A9D1H4T5"/>
<keyword evidence="4" id="KW-0479">Metal-binding</keyword>
<dbReference type="EC" id="2.3.1.234" evidence="1"/>
<dbReference type="EMBL" id="DVLW01000017">
    <property type="protein sequence ID" value="HIT93653.1"/>
    <property type="molecule type" value="Genomic_DNA"/>
</dbReference>
<reference evidence="8" key="2">
    <citation type="journal article" date="2021" name="PeerJ">
        <title>Extensive microbial diversity within the chicken gut microbiome revealed by metagenomics and culture.</title>
        <authorList>
            <person name="Gilroy R."/>
            <person name="Ravi A."/>
            <person name="Getino M."/>
            <person name="Pursley I."/>
            <person name="Horton D.L."/>
            <person name="Alikhan N.F."/>
            <person name="Baker D."/>
            <person name="Gharbi K."/>
            <person name="Hall N."/>
            <person name="Watson M."/>
            <person name="Adriaenssens E.M."/>
            <person name="Foster-Nyarko E."/>
            <person name="Jarju S."/>
            <person name="Secka A."/>
            <person name="Antonio M."/>
            <person name="Oren A."/>
            <person name="Chaudhuri R.R."/>
            <person name="La Ragione R."/>
            <person name="Hildebrand F."/>
            <person name="Pallen M.J."/>
        </authorList>
    </citation>
    <scope>NUCLEOTIDE SEQUENCE</scope>
    <source>
        <strain evidence="8">ChiBcec7-5410</strain>
    </source>
</reference>
<evidence type="ECO:0000256" key="5">
    <source>
        <dbReference type="ARBA" id="ARBA00023315"/>
    </source>
</evidence>
<evidence type="ECO:0000259" key="7">
    <source>
        <dbReference type="Pfam" id="PF00814"/>
    </source>
</evidence>
<keyword evidence="2" id="KW-0808">Transferase</keyword>
<evidence type="ECO:0000256" key="4">
    <source>
        <dbReference type="ARBA" id="ARBA00022723"/>
    </source>
</evidence>
<dbReference type="PRINTS" id="PR00789">
    <property type="entry name" value="OSIALOPTASE"/>
</dbReference>
<protein>
    <recommendedName>
        <fullName evidence="1">N(6)-L-threonylcarbamoyladenine synthase</fullName>
        <ecNumber evidence="1">2.3.1.234</ecNumber>
    </recommendedName>
</protein>
<sequence>MSVYLGIDTSNYTTSTALFDSDAWKLGQQAVKMEKELLPTALGALGLRQSDAVFAHVQQLGGLAARLFEEGAPELSGVGVSIFPRRAEGSYMPCFLVGQMSAQLVSSAMGVPMYTFSHQEGHIAAALYSAGRLDLIKERFIAFHLSGGTTDALLVEPGEPFFKITPVARSLDLKAGQAVDRVGLMLGLKFPCGPQLTELALRCEEKIKVRPTMKGADCCLSGIENRCQKLLDEGKAPEYIALYCLKSIEAALDGMTRALIEKYGELPLLYAGGVMSNVIIRQQFESRYGGIFAEPQFSSDNAAGIAVLAALAAGEDICRERKAD</sequence>
<evidence type="ECO:0000256" key="1">
    <source>
        <dbReference type="ARBA" id="ARBA00012156"/>
    </source>
</evidence>
<dbReference type="Proteomes" id="UP000824160">
    <property type="component" value="Unassembled WGS sequence"/>
</dbReference>
<reference evidence="8" key="1">
    <citation type="submission" date="2020-10" db="EMBL/GenBank/DDBJ databases">
        <authorList>
            <person name="Gilroy R."/>
        </authorList>
    </citation>
    <scope>NUCLEOTIDE SEQUENCE</scope>
    <source>
        <strain evidence="8">ChiBcec7-5410</strain>
    </source>
</reference>
<evidence type="ECO:0000256" key="2">
    <source>
        <dbReference type="ARBA" id="ARBA00022679"/>
    </source>
</evidence>
<proteinExistence type="predicted"/>
<organism evidence="8 9">
    <name type="scientific">Candidatus Faecivivens stercoripullorum</name>
    <dbReference type="NCBI Taxonomy" id="2840805"/>
    <lineage>
        <taxon>Bacteria</taxon>
        <taxon>Bacillati</taxon>
        <taxon>Bacillota</taxon>
        <taxon>Clostridia</taxon>
        <taxon>Eubacteriales</taxon>
        <taxon>Oscillospiraceae</taxon>
        <taxon>Oscillospiraceae incertae sedis</taxon>
        <taxon>Candidatus Faecivivens</taxon>
    </lineage>
</organism>
<keyword evidence="5" id="KW-0012">Acyltransferase</keyword>
<evidence type="ECO:0000256" key="3">
    <source>
        <dbReference type="ARBA" id="ARBA00022694"/>
    </source>
</evidence>
<comment type="caution">
    <text evidence="8">The sequence shown here is derived from an EMBL/GenBank/DDBJ whole genome shotgun (WGS) entry which is preliminary data.</text>
</comment>
<dbReference type="GO" id="GO:0008033">
    <property type="term" value="P:tRNA processing"/>
    <property type="evidence" value="ECO:0007669"/>
    <property type="project" value="UniProtKB-KW"/>
</dbReference>
<keyword evidence="3" id="KW-0819">tRNA processing</keyword>
<dbReference type="SUPFAM" id="SSF53067">
    <property type="entry name" value="Actin-like ATPase domain"/>
    <property type="match status" value="1"/>
</dbReference>
<dbReference type="GO" id="GO:0061711">
    <property type="term" value="F:tRNA N(6)-L-threonylcarbamoyladenine synthase activity"/>
    <property type="evidence" value="ECO:0007669"/>
    <property type="project" value="UniProtKB-EC"/>
</dbReference>
<dbReference type="GO" id="GO:0005829">
    <property type="term" value="C:cytosol"/>
    <property type="evidence" value="ECO:0007669"/>
    <property type="project" value="TreeGrafter"/>
</dbReference>
<dbReference type="GO" id="GO:0046872">
    <property type="term" value="F:metal ion binding"/>
    <property type="evidence" value="ECO:0007669"/>
    <property type="project" value="UniProtKB-KW"/>
</dbReference>
<dbReference type="InterPro" id="IPR043129">
    <property type="entry name" value="ATPase_NBD"/>
</dbReference>